<accession>A0A364NZ89</accession>
<dbReference type="GO" id="GO:0006145">
    <property type="term" value="P:purine nucleobase catabolic process"/>
    <property type="evidence" value="ECO:0007669"/>
    <property type="project" value="TreeGrafter"/>
</dbReference>
<sequence length="444" mass="48019">MAQSFDLILRNGTVVTPNGTERADIGVRNGRIAALGTLGQAATAAEEIDLRGLTVLPGVIDTQVHFREPGLEHKEDLATGTAGAAQGGVVAIFEMPNTKPSTTTAEAINDKLARAKGRAWVDHAFFIGAAADNVAHLAQWERLPGCAGIKVFMGSSTGSLLVADDETLAAVLAQGSRRVAVHCEDEGRLAERKHLADEGAHPRVHHQWRDEQTALLASQRLIALAEKAHRRVHVLHVTTAEEMEFLAAHKDMATVETTPQHLTLAAPDCYERLGTLAQMNPPIRGTRHRDALWAAIANGVVDVLGSDHAPHTREEKEKPYPQSPSGMTGVQTLVPIMLDHVNHGRLSLERLVDLTSAGPARIYGIAGKGRIALGYDADFTVVDMRAERTITNDWIESRCGWTPFDGKTVTGWPMATIIRGRTVMREGQLLSTPAGEPVRFHEST</sequence>
<dbReference type="GO" id="GO:0005737">
    <property type="term" value="C:cytoplasm"/>
    <property type="evidence" value="ECO:0007669"/>
    <property type="project" value="TreeGrafter"/>
</dbReference>
<dbReference type="PANTHER" id="PTHR43668">
    <property type="entry name" value="ALLANTOINASE"/>
    <property type="match status" value="1"/>
</dbReference>
<evidence type="ECO:0000256" key="4">
    <source>
        <dbReference type="ARBA" id="ARBA00022723"/>
    </source>
</evidence>
<gene>
    <name evidence="7" type="ORF">CU669_08905</name>
</gene>
<dbReference type="Proteomes" id="UP000251075">
    <property type="component" value="Unassembled WGS sequence"/>
</dbReference>
<proteinExistence type="inferred from homology"/>
<dbReference type="EMBL" id="PGTO01000005">
    <property type="protein sequence ID" value="RAU22237.1"/>
    <property type="molecule type" value="Genomic_DNA"/>
</dbReference>
<dbReference type="AlphaFoldDB" id="A0A364NZ89"/>
<dbReference type="CDD" id="cd01318">
    <property type="entry name" value="DHOase_IIb"/>
    <property type="match status" value="1"/>
</dbReference>
<dbReference type="Pfam" id="PF01979">
    <property type="entry name" value="Amidohydro_1"/>
    <property type="match status" value="1"/>
</dbReference>
<dbReference type="Gene3D" id="3.20.20.140">
    <property type="entry name" value="Metal-dependent hydrolases"/>
    <property type="match status" value="1"/>
</dbReference>
<organism evidence="7 8">
    <name type="scientific">Paramagnetospirillum kuznetsovii</name>
    <dbReference type="NCBI Taxonomy" id="2053833"/>
    <lineage>
        <taxon>Bacteria</taxon>
        <taxon>Pseudomonadati</taxon>
        <taxon>Pseudomonadota</taxon>
        <taxon>Alphaproteobacteria</taxon>
        <taxon>Rhodospirillales</taxon>
        <taxon>Magnetospirillaceae</taxon>
        <taxon>Paramagnetospirillum</taxon>
    </lineage>
</organism>
<keyword evidence="5 7" id="KW-0378">Hydrolase</keyword>
<dbReference type="GO" id="GO:0004151">
    <property type="term" value="F:dihydroorotase activity"/>
    <property type="evidence" value="ECO:0007669"/>
    <property type="project" value="UniProtKB-EC"/>
</dbReference>
<evidence type="ECO:0000256" key="1">
    <source>
        <dbReference type="ARBA" id="ARBA00001947"/>
    </source>
</evidence>
<comment type="function">
    <text evidence="2">Catalyzes the reversible cyclization of carbamoyl aspartate to dihydroorotate.</text>
</comment>
<name>A0A364NZ89_9PROT</name>
<dbReference type="InterPro" id="IPR011059">
    <property type="entry name" value="Metal-dep_hydrolase_composite"/>
</dbReference>
<dbReference type="SUPFAM" id="SSF51556">
    <property type="entry name" value="Metallo-dependent hydrolases"/>
    <property type="match status" value="1"/>
</dbReference>
<dbReference type="GO" id="GO:0004038">
    <property type="term" value="F:allantoinase activity"/>
    <property type="evidence" value="ECO:0007669"/>
    <property type="project" value="TreeGrafter"/>
</dbReference>
<dbReference type="Gene3D" id="2.30.40.10">
    <property type="entry name" value="Urease, subunit C, domain 1"/>
    <property type="match status" value="1"/>
</dbReference>
<comment type="cofactor">
    <cofactor evidence="1">
        <name>Zn(2+)</name>
        <dbReference type="ChEBI" id="CHEBI:29105"/>
    </cofactor>
</comment>
<comment type="caution">
    <text evidence="7">The sequence shown here is derived from an EMBL/GenBank/DDBJ whole genome shotgun (WGS) entry which is preliminary data.</text>
</comment>
<evidence type="ECO:0000313" key="8">
    <source>
        <dbReference type="Proteomes" id="UP000251075"/>
    </source>
</evidence>
<reference evidence="7 8" key="1">
    <citation type="submission" date="2017-11" db="EMBL/GenBank/DDBJ databases">
        <title>Draft genome sequence of magnetotactic bacterium Magnetospirillum kuznetsovii LBB-42.</title>
        <authorList>
            <person name="Grouzdev D.S."/>
            <person name="Rysina M.S."/>
            <person name="Baslerov R.V."/>
            <person name="Koziaeva V."/>
        </authorList>
    </citation>
    <scope>NUCLEOTIDE SEQUENCE [LARGE SCALE GENOMIC DNA]</scope>
    <source>
        <strain evidence="7 8">LBB-42</strain>
    </source>
</reference>
<dbReference type="PROSITE" id="PS00483">
    <property type="entry name" value="DIHYDROOROTASE_2"/>
    <property type="match status" value="1"/>
</dbReference>
<feature type="domain" description="Amidohydrolase-related" evidence="6">
    <location>
        <begin position="54"/>
        <end position="423"/>
    </location>
</feature>
<keyword evidence="8" id="KW-1185">Reference proteome</keyword>
<dbReference type="SUPFAM" id="SSF51338">
    <property type="entry name" value="Composite domain of metallo-dependent hydrolases"/>
    <property type="match status" value="1"/>
</dbReference>
<dbReference type="OrthoDB" id="9775759at2"/>
<dbReference type="InterPro" id="IPR002195">
    <property type="entry name" value="Dihydroorotase_CS"/>
</dbReference>
<dbReference type="InterPro" id="IPR032466">
    <property type="entry name" value="Metal_Hydrolase"/>
</dbReference>
<keyword evidence="4" id="KW-0479">Metal-binding</keyword>
<dbReference type="RefSeq" id="WP_112143846.1">
    <property type="nucleotide sequence ID" value="NZ_PGTO01000005.1"/>
</dbReference>
<dbReference type="PANTHER" id="PTHR43668:SF4">
    <property type="entry name" value="ALLANTOINASE"/>
    <property type="match status" value="1"/>
</dbReference>
<comment type="similarity">
    <text evidence="3">Belongs to the metallo-dependent hydrolases superfamily. DHOase family. Class I DHOase subfamily.</text>
</comment>
<evidence type="ECO:0000256" key="2">
    <source>
        <dbReference type="ARBA" id="ARBA00002368"/>
    </source>
</evidence>
<dbReference type="NCBIfam" id="NF006559">
    <property type="entry name" value="PRK09060.1"/>
    <property type="match status" value="1"/>
</dbReference>
<dbReference type="InterPro" id="IPR006680">
    <property type="entry name" value="Amidohydro-rel"/>
</dbReference>
<evidence type="ECO:0000313" key="7">
    <source>
        <dbReference type="EMBL" id="RAU22237.1"/>
    </source>
</evidence>
<dbReference type="InterPro" id="IPR050138">
    <property type="entry name" value="DHOase/Allantoinase_Hydrolase"/>
</dbReference>
<dbReference type="GO" id="GO:0046872">
    <property type="term" value="F:metal ion binding"/>
    <property type="evidence" value="ECO:0007669"/>
    <property type="project" value="UniProtKB-KW"/>
</dbReference>
<evidence type="ECO:0000256" key="5">
    <source>
        <dbReference type="ARBA" id="ARBA00022801"/>
    </source>
</evidence>
<dbReference type="NCBIfam" id="TIGR00857">
    <property type="entry name" value="pyrC_multi"/>
    <property type="match status" value="1"/>
</dbReference>
<evidence type="ECO:0000256" key="3">
    <source>
        <dbReference type="ARBA" id="ARBA00010286"/>
    </source>
</evidence>
<protein>
    <submittedName>
        <fullName evidence="7">Dihydroorotase</fullName>
        <ecNumber evidence="7">3.5.2.3</ecNumber>
    </submittedName>
</protein>
<dbReference type="EC" id="3.5.2.3" evidence="7"/>
<evidence type="ECO:0000259" key="6">
    <source>
        <dbReference type="Pfam" id="PF01979"/>
    </source>
</evidence>